<gene>
    <name evidence="2" type="ORF">SAMN04489864_10624</name>
</gene>
<keyword evidence="1" id="KW-1133">Transmembrane helix</keyword>
<dbReference type="RefSeq" id="WP_143095947.1">
    <property type="nucleotide sequence ID" value="NZ_FOPP01000006.1"/>
</dbReference>
<feature type="transmembrane region" description="Helical" evidence="1">
    <location>
        <begin position="176"/>
        <end position="195"/>
    </location>
</feature>
<evidence type="ECO:0000256" key="1">
    <source>
        <dbReference type="SAM" id="Phobius"/>
    </source>
</evidence>
<evidence type="ECO:0008006" key="4">
    <source>
        <dbReference type="Google" id="ProtNLM"/>
    </source>
</evidence>
<feature type="transmembrane region" description="Helical" evidence="1">
    <location>
        <begin position="143"/>
        <end position="164"/>
    </location>
</feature>
<protein>
    <recommendedName>
        <fullName evidence="4">ABC-2 family transporter protein</fullName>
    </recommendedName>
</protein>
<dbReference type="AlphaFoldDB" id="A0A1I2XTA3"/>
<organism evidence="2 3">
    <name type="scientific">Pedobacter insulae</name>
    <dbReference type="NCBI Taxonomy" id="414048"/>
    <lineage>
        <taxon>Bacteria</taxon>
        <taxon>Pseudomonadati</taxon>
        <taxon>Bacteroidota</taxon>
        <taxon>Sphingobacteriia</taxon>
        <taxon>Sphingobacteriales</taxon>
        <taxon>Sphingobacteriaceae</taxon>
        <taxon>Pedobacter</taxon>
    </lineage>
</organism>
<dbReference type="EMBL" id="FOPP01000006">
    <property type="protein sequence ID" value="SFH16703.1"/>
    <property type="molecule type" value="Genomic_DNA"/>
</dbReference>
<dbReference type="OrthoDB" id="796719at2"/>
<dbReference type="Proteomes" id="UP000199666">
    <property type="component" value="Unassembled WGS sequence"/>
</dbReference>
<sequence length="275" mass="30799">MRFSFTRFNHLFMKQLRENKKAYLLGLIALPILMGVVSLIMAYSGNFSEDNQSAVLVFGILIIGGFFCSTLLGDYALKPSAIRSLILPTTNLEKLFVAIVFGLIIFPVIYLALVYPVILLVNYIDFEVFGNLYLTDPITGKGLTGFIIGTTSILSFVLLCSLFYRKFIFIKASLTFVCLIFLLVASNSAIANKLIGDSQPTQFTKDFKKNMGTKVLKFELTGSSPFSRLEFSDGSFQPLYIVLDNTMGRLPFILALLIMPAMLLACFYRLREIEL</sequence>
<reference evidence="2 3" key="1">
    <citation type="submission" date="2016-10" db="EMBL/GenBank/DDBJ databases">
        <authorList>
            <person name="de Groot N.N."/>
        </authorList>
    </citation>
    <scope>NUCLEOTIDE SEQUENCE [LARGE SCALE GENOMIC DNA]</scope>
    <source>
        <strain evidence="2 3">DSM 18684</strain>
    </source>
</reference>
<name>A0A1I2XTA3_9SPHI</name>
<accession>A0A1I2XTA3</accession>
<evidence type="ECO:0000313" key="2">
    <source>
        <dbReference type="EMBL" id="SFH16703.1"/>
    </source>
</evidence>
<keyword evidence="1" id="KW-0472">Membrane</keyword>
<evidence type="ECO:0000313" key="3">
    <source>
        <dbReference type="Proteomes" id="UP000199666"/>
    </source>
</evidence>
<feature type="transmembrane region" description="Helical" evidence="1">
    <location>
        <begin position="21"/>
        <end position="43"/>
    </location>
</feature>
<feature type="transmembrane region" description="Helical" evidence="1">
    <location>
        <begin position="250"/>
        <end position="270"/>
    </location>
</feature>
<proteinExistence type="predicted"/>
<keyword evidence="3" id="KW-1185">Reference proteome</keyword>
<feature type="transmembrane region" description="Helical" evidence="1">
    <location>
        <begin position="95"/>
        <end position="123"/>
    </location>
</feature>
<feature type="transmembrane region" description="Helical" evidence="1">
    <location>
        <begin position="55"/>
        <end position="75"/>
    </location>
</feature>
<dbReference type="STRING" id="414048.SAMN04489864_10624"/>
<keyword evidence="1" id="KW-0812">Transmembrane</keyword>